<sequence>QGGGPGGPPPTGDGDGGEKDEL</sequence>
<proteinExistence type="predicted"/>
<dbReference type="Proteomes" id="UP000708208">
    <property type="component" value="Unassembled WGS sequence"/>
</dbReference>
<comment type="caution">
    <text evidence="2">The sequence shown here is derived from an EMBL/GenBank/DDBJ whole genome shotgun (WGS) entry which is preliminary data.</text>
</comment>
<dbReference type="AlphaFoldDB" id="A0A8J2KP54"/>
<accession>A0A8J2KP54</accession>
<feature type="compositionally biased region" description="Pro residues" evidence="1">
    <location>
        <begin position="1"/>
        <end position="11"/>
    </location>
</feature>
<evidence type="ECO:0000313" key="3">
    <source>
        <dbReference type="Proteomes" id="UP000708208"/>
    </source>
</evidence>
<feature type="non-terminal residue" evidence="2">
    <location>
        <position position="1"/>
    </location>
</feature>
<dbReference type="EMBL" id="CAJVCH010385971">
    <property type="protein sequence ID" value="CAG7817101.1"/>
    <property type="molecule type" value="Genomic_DNA"/>
</dbReference>
<gene>
    <name evidence="2" type="ORF">AFUS01_LOCUS27684</name>
</gene>
<organism evidence="2 3">
    <name type="scientific">Allacma fusca</name>
    <dbReference type="NCBI Taxonomy" id="39272"/>
    <lineage>
        <taxon>Eukaryota</taxon>
        <taxon>Metazoa</taxon>
        <taxon>Ecdysozoa</taxon>
        <taxon>Arthropoda</taxon>
        <taxon>Hexapoda</taxon>
        <taxon>Collembola</taxon>
        <taxon>Symphypleona</taxon>
        <taxon>Sminthuridae</taxon>
        <taxon>Allacma</taxon>
    </lineage>
</organism>
<evidence type="ECO:0000256" key="1">
    <source>
        <dbReference type="SAM" id="MobiDB-lite"/>
    </source>
</evidence>
<reference evidence="2" key="1">
    <citation type="submission" date="2021-06" db="EMBL/GenBank/DDBJ databases">
        <authorList>
            <person name="Hodson N. C."/>
            <person name="Mongue J. A."/>
            <person name="Jaron S. K."/>
        </authorList>
    </citation>
    <scope>NUCLEOTIDE SEQUENCE</scope>
</reference>
<keyword evidence="3" id="KW-1185">Reference proteome</keyword>
<evidence type="ECO:0000313" key="2">
    <source>
        <dbReference type="EMBL" id="CAG7817101.1"/>
    </source>
</evidence>
<feature type="region of interest" description="Disordered" evidence="1">
    <location>
        <begin position="1"/>
        <end position="22"/>
    </location>
</feature>
<name>A0A8J2KP54_9HEXA</name>
<protein>
    <submittedName>
        <fullName evidence="2">Uncharacterized protein</fullName>
    </submittedName>
</protein>